<gene>
    <name evidence="1" type="ORF">NUH88_17700</name>
</gene>
<name>A0A9J7ARN0_9PROT</name>
<dbReference type="EMBL" id="CP102480">
    <property type="protein sequence ID" value="UUX49225.1"/>
    <property type="molecule type" value="Genomic_DNA"/>
</dbReference>
<reference evidence="1" key="1">
    <citation type="submission" date="2022-08" db="EMBL/GenBank/DDBJ databases">
        <title>Nisaea acidiphila sp. nov., isolated from a marine algal debris and emended description of the genus Nisaea Urios et al. 2008.</title>
        <authorList>
            <person name="Kwon K."/>
        </authorList>
    </citation>
    <scope>NUCLEOTIDE SEQUENCE</scope>
    <source>
        <strain evidence="1">MEBiC11861</strain>
    </source>
</reference>
<dbReference type="AlphaFoldDB" id="A0A9J7ARN0"/>
<evidence type="ECO:0000313" key="1">
    <source>
        <dbReference type="EMBL" id="UUX49225.1"/>
    </source>
</evidence>
<protein>
    <submittedName>
        <fullName evidence="1">Uncharacterized protein</fullName>
    </submittedName>
</protein>
<dbReference type="Proteomes" id="UP001060336">
    <property type="component" value="Chromosome"/>
</dbReference>
<evidence type="ECO:0000313" key="2">
    <source>
        <dbReference type="Proteomes" id="UP001060336"/>
    </source>
</evidence>
<proteinExistence type="predicted"/>
<sequence length="302" mass="34235">MRRNVHPVPPLEQSGSCLLAGLEFPDRESGTALDHLLSDVRQATTGFAEDFELREGVLAAEDILGQAPISQSLDTIDFEIFKITEMARRWITENGLSPYKLALVTGTSPSQVHRVMEPGWTPSLKLARKIASSLPPEWVTDFEQDCNACLPRMFSLRSSPFTNSEPINRLMRAIRSGPAEKILSCISEDSFCFRHFRMLSRQEVMLLSASNIHREPAGLEYAPPSPRLSYIQGANAPDTRATRLWLHRNPIRSGDRINIYTIHIAEVHEQNRCFQFWKIENCDDLSKPRQLQILDNYLAECA</sequence>
<organism evidence="1 2">
    <name type="scientific">Nisaea acidiphila</name>
    <dbReference type="NCBI Taxonomy" id="1862145"/>
    <lineage>
        <taxon>Bacteria</taxon>
        <taxon>Pseudomonadati</taxon>
        <taxon>Pseudomonadota</taxon>
        <taxon>Alphaproteobacteria</taxon>
        <taxon>Rhodospirillales</taxon>
        <taxon>Thalassobaculaceae</taxon>
        <taxon>Nisaea</taxon>
    </lineage>
</organism>
<accession>A0A9J7ARN0</accession>
<keyword evidence="2" id="KW-1185">Reference proteome</keyword>
<dbReference type="KEGG" id="naci:NUH88_17700"/>
<dbReference type="RefSeq" id="WP_257767767.1">
    <property type="nucleotide sequence ID" value="NZ_CP102480.1"/>
</dbReference>